<evidence type="ECO:0000259" key="12">
    <source>
        <dbReference type="SMART" id="SM00013"/>
    </source>
</evidence>
<keyword evidence="14" id="KW-1185">Reference proteome</keyword>
<evidence type="ECO:0000256" key="9">
    <source>
        <dbReference type="ARBA" id="ARBA00023180"/>
    </source>
</evidence>
<dbReference type="PANTHER" id="PTHR46269:SF3">
    <property type="entry name" value="EPIPHYCAN"/>
    <property type="match status" value="1"/>
</dbReference>
<feature type="domain" description="LRRNT" evidence="12">
    <location>
        <begin position="105"/>
        <end position="135"/>
    </location>
</feature>
<evidence type="ECO:0000313" key="14">
    <source>
        <dbReference type="Proteomes" id="UP000265020"/>
    </source>
</evidence>
<organism evidence="13 14">
    <name type="scientific">Cyprinodon variegatus</name>
    <name type="common">Sheepshead minnow</name>
    <dbReference type="NCBI Taxonomy" id="28743"/>
    <lineage>
        <taxon>Eukaryota</taxon>
        <taxon>Metazoa</taxon>
        <taxon>Chordata</taxon>
        <taxon>Craniata</taxon>
        <taxon>Vertebrata</taxon>
        <taxon>Euteleostomi</taxon>
        <taxon>Actinopterygii</taxon>
        <taxon>Neopterygii</taxon>
        <taxon>Teleostei</taxon>
        <taxon>Neoteleostei</taxon>
        <taxon>Acanthomorphata</taxon>
        <taxon>Ovalentaria</taxon>
        <taxon>Atherinomorphae</taxon>
        <taxon>Cyprinodontiformes</taxon>
        <taxon>Cyprinodontidae</taxon>
        <taxon>Cyprinodon</taxon>
    </lineage>
</organism>
<evidence type="ECO:0000313" key="13">
    <source>
        <dbReference type="Ensembl" id="ENSCVAP00000009940.1"/>
    </source>
</evidence>
<proteinExistence type="inferred from homology"/>
<dbReference type="Ensembl" id="ENSCVAT00000029364.1">
    <property type="protein sequence ID" value="ENSCVAP00000009940.1"/>
    <property type="gene ID" value="ENSCVAG00000011978.1"/>
</dbReference>
<keyword evidence="6 11" id="KW-0732">Signal</keyword>
<dbReference type="Gene3D" id="3.80.10.10">
    <property type="entry name" value="Ribonuclease Inhibitor"/>
    <property type="match status" value="1"/>
</dbReference>
<evidence type="ECO:0000256" key="6">
    <source>
        <dbReference type="ARBA" id="ARBA00022729"/>
    </source>
</evidence>
<evidence type="ECO:0000256" key="11">
    <source>
        <dbReference type="SAM" id="SignalP"/>
    </source>
</evidence>
<dbReference type="InterPro" id="IPR003591">
    <property type="entry name" value="Leu-rich_rpt_typical-subtyp"/>
</dbReference>
<dbReference type="Pfam" id="PF00560">
    <property type="entry name" value="LRR_1"/>
    <property type="match status" value="1"/>
</dbReference>
<feature type="region of interest" description="Disordered" evidence="10">
    <location>
        <begin position="59"/>
        <end position="87"/>
    </location>
</feature>
<dbReference type="SMART" id="SM00369">
    <property type="entry name" value="LRR_TYP"/>
    <property type="match status" value="4"/>
</dbReference>
<keyword evidence="7" id="KW-0677">Repeat</keyword>
<dbReference type="PROSITE" id="PS51450">
    <property type="entry name" value="LRR"/>
    <property type="match status" value="1"/>
</dbReference>
<dbReference type="GeneTree" id="ENSGT00940000157574"/>
<feature type="signal peptide" evidence="11">
    <location>
        <begin position="1"/>
        <end position="19"/>
    </location>
</feature>
<evidence type="ECO:0000256" key="3">
    <source>
        <dbReference type="ARBA" id="ARBA00022525"/>
    </source>
</evidence>
<evidence type="ECO:0000256" key="2">
    <source>
        <dbReference type="ARBA" id="ARBA00006912"/>
    </source>
</evidence>
<dbReference type="InterPro" id="IPR032675">
    <property type="entry name" value="LRR_dom_sf"/>
</dbReference>
<dbReference type="PANTHER" id="PTHR46269">
    <property type="entry name" value="EPIPHYCAN-RELATED"/>
    <property type="match status" value="1"/>
</dbReference>
<evidence type="ECO:0000256" key="4">
    <source>
        <dbReference type="ARBA" id="ARBA00022530"/>
    </source>
</evidence>
<evidence type="ECO:0000256" key="8">
    <source>
        <dbReference type="ARBA" id="ARBA00023157"/>
    </source>
</evidence>
<dbReference type="Proteomes" id="UP000265020">
    <property type="component" value="Unassembled WGS sequence"/>
</dbReference>
<feature type="chain" id="PRO_5018774380" evidence="11">
    <location>
        <begin position="20"/>
        <end position="310"/>
    </location>
</feature>
<evidence type="ECO:0000256" key="1">
    <source>
        <dbReference type="ARBA" id="ARBA00004498"/>
    </source>
</evidence>
<reference evidence="13" key="1">
    <citation type="submission" date="2025-08" db="UniProtKB">
        <authorList>
            <consortium name="Ensembl"/>
        </authorList>
    </citation>
    <scope>IDENTIFICATION</scope>
</reference>
<dbReference type="InterPro" id="IPR043547">
    <property type="entry name" value="Mimecan/Epiphycan/Opticin"/>
</dbReference>
<dbReference type="InterPro" id="IPR001611">
    <property type="entry name" value="Leu-rich_rpt"/>
</dbReference>
<keyword evidence="3" id="KW-0964">Secreted</keyword>
<dbReference type="GO" id="GO:0031012">
    <property type="term" value="C:extracellular matrix"/>
    <property type="evidence" value="ECO:0007669"/>
    <property type="project" value="TreeGrafter"/>
</dbReference>
<keyword evidence="4" id="KW-0272">Extracellular matrix</keyword>
<reference evidence="13" key="2">
    <citation type="submission" date="2025-09" db="UniProtKB">
        <authorList>
            <consortium name="Ensembl"/>
        </authorList>
    </citation>
    <scope>IDENTIFICATION</scope>
</reference>
<keyword evidence="5" id="KW-0433">Leucine-rich repeat</keyword>
<keyword evidence="9" id="KW-0325">Glycoprotein</keyword>
<dbReference type="GO" id="GO:0005615">
    <property type="term" value="C:extracellular space"/>
    <property type="evidence" value="ECO:0007669"/>
    <property type="project" value="TreeGrafter"/>
</dbReference>
<accession>A0A3Q2FT96</accession>
<evidence type="ECO:0000256" key="5">
    <source>
        <dbReference type="ARBA" id="ARBA00022614"/>
    </source>
</evidence>
<dbReference type="STRING" id="28743.ENSCVAP00000009940"/>
<dbReference type="GO" id="GO:0061975">
    <property type="term" value="P:articular cartilage development"/>
    <property type="evidence" value="ECO:0007669"/>
    <property type="project" value="TreeGrafter"/>
</dbReference>
<evidence type="ECO:0000256" key="10">
    <source>
        <dbReference type="SAM" id="MobiDB-lite"/>
    </source>
</evidence>
<dbReference type="Pfam" id="PF13855">
    <property type="entry name" value="LRR_8"/>
    <property type="match status" value="1"/>
</dbReference>
<dbReference type="SUPFAM" id="SSF52058">
    <property type="entry name" value="L domain-like"/>
    <property type="match status" value="1"/>
</dbReference>
<name>A0A3Q2FT96_CYPVA</name>
<dbReference type="OMA" id="EFYDIPL"/>
<sequence length="310" mass="35025">MRIFLKLVFGLFVLKAVVASPRFSRQVDNDSNDLNEGEDNFDQYNYAYEEFEPEYKYPESAVENTEGEETQEKEEGFPLTSQPVPQGSGGSGLLMGPDTEKGMPVCLLCTCLGGSVYCDDLKLNSVPPLPKGTTHFYARYNRITKISKSDFANMSKLKKIDLTANQITSIEDRAFMGLPELEELIIRENHISQLPTLPETMTLIDASHNKIGTKGIHKEAFKDMTGLLYLYLTDNNIDYIPVPLPDSLRSLHLQRNNIQMMHEDTFCNLNDFSYIRNALEDIRLDGNPINLSKTPQAYICLPRIPIGNLI</sequence>
<comment type="subcellular location">
    <subcellularLocation>
        <location evidence="1">Secreted</location>
        <location evidence="1">Extracellular space</location>
        <location evidence="1">Extracellular matrix</location>
    </subcellularLocation>
</comment>
<dbReference type="AlphaFoldDB" id="A0A3Q2FT96"/>
<keyword evidence="8" id="KW-1015">Disulfide bond</keyword>
<dbReference type="InterPro" id="IPR000372">
    <property type="entry name" value="LRRNT"/>
</dbReference>
<protein>
    <submittedName>
        <fullName evidence="13">Epiphycan</fullName>
    </submittedName>
</protein>
<evidence type="ECO:0000256" key="7">
    <source>
        <dbReference type="ARBA" id="ARBA00022737"/>
    </source>
</evidence>
<dbReference type="GO" id="GO:0060348">
    <property type="term" value="P:bone development"/>
    <property type="evidence" value="ECO:0007669"/>
    <property type="project" value="TreeGrafter"/>
</dbReference>
<comment type="similarity">
    <text evidence="2">Belongs to the small leucine-rich proteoglycan (SLRP) family. SLRP class III subfamily.</text>
</comment>
<dbReference type="SMART" id="SM00013">
    <property type="entry name" value="LRRNT"/>
    <property type="match status" value="1"/>
</dbReference>